<feature type="region of interest" description="Disordered" evidence="1">
    <location>
        <begin position="1"/>
        <end position="25"/>
    </location>
</feature>
<proteinExistence type="predicted"/>
<keyword evidence="3" id="KW-1185">Reference proteome</keyword>
<protein>
    <submittedName>
        <fullName evidence="2">Uncharacterized protein</fullName>
    </submittedName>
</protein>
<sequence>MGPPEAAEPLEDVPPDGPVHAVSASREAPASAMALRTADVVFDIDDLLLSSRGRAWVTLAPTRVTRSTV</sequence>
<evidence type="ECO:0000313" key="2">
    <source>
        <dbReference type="EMBL" id="BCT76807.1"/>
    </source>
</evidence>
<organism evidence="2 3">
    <name type="scientific">Sinomonas cyclohexanicum</name>
    <name type="common">Corynebacterium cyclohexanicum</name>
    <dbReference type="NCBI Taxonomy" id="322009"/>
    <lineage>
        <taxon>Bacteria</taxon>
        <taxon>Bacillati</taxon>
        <taxon>Actinomycetota</taxon>
        <taxon>Actinomycetes</taxon>
        <taxon>Micrococcales</taxon>
        <taxon>Micrococcaceae</taxon>
        <taxon>Sinomonas</taxon>
    </lineage>
</organism>
<name>A0ABM7PWY7_SINCY</name>
<accession>A0ABM7PWY7</accession>
<reference evidence="2 3" key="1">
    <citation type="journal article" date="2021" name="J. Biosci. Bioeng.">
        <title>Identification and characterization of a chc gene cluster responsible for the aromatization pathway of cyclohexanecarboxylate degradation in Sinomonas cyclohexanicum ATCC 51369.</title>
        <authorList>
            <person name="Yamamoto T."/>
            <person name="Hasegawa Y."/>
            <person name="Lau P.C.K."/>
            <person name="Iwaki H."/>
        </authorList>
    </citation>
    <scope>NUCLEOTIDE SEQUENCE [LARGE SCALE GENOMIC DNA]</scope>
    <source>
        <strain evidence="2 3">ATCC 51369</strain>
    </source>
</reference>
<evidence type="ECO:0000256" key="1">
    <source>
        <dbReference type="SAM" id="MobiDB-lite"/>
    </source>
</evidence>
<gene>
    <name evidence="2" type="ORF">SCMU_26490</name>
</gene>
<dbReference type="Proteomes" id="UP001319861">
    <property type="component" value="Chromosome"/>
</dbReference>
<evidence type="ECO:0000313" key="3">
    <source>
        <dbReference type="Proteomes" id="UP001319861"/>
    </source>
</evidence>
<dbReference type="EMBL" id="AP024525">
    <property type="protein sequence ID" value="BCT76807.1"/>
    <property type="molecule type" value="Genomic_DNA"/>
</dbReference>